<evidence type="ECO:0000256" key="6">
    <source>
        <dbReference type="SAM" id="Phobius"/>
    </source>
</evidence>
<protein>
    <recommendedName>
        <fullName evidence="9">FUSC family protein</fullName>
    </recommendedName>
</protein>
<feature type="transmembrane region" description="Helical" evidence="6">
    <location>
        <begin position="82"/>
        <end position="98"/>
    </location>
</feature>
<gene>
    <name evidence="7" type="ORF">COW36_11735</name>
</gene>
<reference evidence="7 8" key="1">
    <citation type="submission" date="2017-09" db="EMBL/GenBank/DDBJ databases">
        <title>Depth-based differentiation of microbial function through sediment-hosted aquifers and enrichment of novel symbionts in the deep terrestrial subsurface.</title>
        <authorList>
            <person name="Probst A.J."/>
            <person name="Ladd B."/>
            <person name="Jarett J.K."/>
            <person name="Geller-Mcgrath D.E."/>
            <person name="Sieber C.M."/>
            <person name="Emerson J.B."/>
            <person name="Anantharaman K."/>
            <person name="Thomas B.C."/>
            <person name="Malmstrom R."/>
            <person name="Stieglmeier M."/>
            <person name="Klingl A."/>
            <person name="Woyke T."/>
            <person name="Ryan C.M."/>
            <person name="Banfield J.F."/>
        </authorList>
    </citation>
    <scope>NUCLEOTIDE SEQUENCE [LARGE SCALE GENOMIC DNA]</scope>
    <source>
        <strain evidence="7">CG17_big_fil_post_rev_8_21_14_2_50_48_46</strain>
    </source>
</reference>
<evidence type="ECO:0000256" key="2">
    <source>
        <dbReference type="ARBA" id="ARBA00022475"/>
    </source>
</evidence>
<dbReference type="EMBL" id="PFFQ01000037">
    <property type="protein sequence ID" value="PIW16434.1"/>
    <property type="molecule type" value="Genomic_DNA"/>
</dbReference>
<evidence type="ECO:0000256" key="5">
    <source>
        <dbReference type="ARBA" id="ARBA00023136"/>
    </source>
</evidence>
<comment type="caution">
    <text evidence="7">The sequence shown here is derived from an EMBL/GenBank/DDBJ whole genome shotgun (WGS) entry which is preliminary data.</text>
</comment>
<evidence type="ECO:0000313" key="7">
    <source>
        <dbReference type="EMBL" id="PIW16434.1"/>
    </source>
</evidence>
<keyword evidence="4 6" id="KW-1133">Transmembrane helix</keyword>
<keyword evidence="5 6" id="KW-0472">Membrane</keyword>
<dbReference type="Pfam" id="PF06081">
    <property type="entry name" value="ArAE_1"/>
    <property type="match status" value="1"/>
</dbReference>
<evidence type="ECO:0000256" key="4">
    <source>
        <dbReference type="ARBA" id="ARBA00022989"/>
    </source>
</evidence>
<sequence>MNTFLTNPLFMVFKAMLACVLALMLDQLLGNPDHVSSTFVAVLCITPTVRLGLKNARAQLISGLLGAFWGMLLSFWGWPIALALPLAVGLAIAFSFALKMGEGYSTAAFSALFVVLVHFHSPLETFGVRLLSLSIAALSSFLVNALVSSLIYRDIFSERLQKVENKLYEILPEVMAGNGACADQVFELLATLKGQMRETLKELEIRKAWKTHAQVSTLFQRAQWLNYLLHLCWDLAWLQREEGVAIEPVQAFIAWVRGEKAEFVYLPDELLGIQKRIISVLRQLHLSHEA</sequence>
<dbReference type="InterPro" id="IPR010343">
    <property type="entry name" value="ArAE_1"/>
</dbReference>
<accession>A0A2M7G4G6</accession>
<evidence type="ECO:0000256" key="1">
    <source>
        <dbReference type="ARBA" id="ARBA00004651"/>
    </source>
</evidence>
<evidence type="ECO:0008006" key="9">
    <source>
        <dbReference type="Google" id="ProtNLM"/>
    </source>
</evidence>
<dbReference type="GO" id="GO:0005886">
    <property type="term" value="C:plasma membrane"/>
    <property type="evidence" value="ECO:0007669"/>
    <property type="project" value="UniProtKB-SubCell"/>
</dbReference>
<dbReference type="AlphaFoldDB" id="A0A2M7G4G6"/>
<feature type="transmembrane region" description="Helical" evidence="6">
    <location>
        <begin position="12"/>
        <end position="29"/>
    </location>
</feature>
<evidence type="ECO:0000313" key="8">
    <source>
        <dbReference type="Proteomes" id="UP000231019"/>
    </source>
</evidence>
<feature type="transmembrane region" description="Helical" evidence="6">
    <location>
        <begin position="103"/>
        <end position="120"/>
    </location>
</feature>
<feature type="transmembrane region" description="Helical" evidence="6">
    <location>
        <begin position="126"/>
        <end position="152"/>
    </location>
</feature>
<name>A0A2M7G4G6_9BACT</name>
<keyword evidence="3 6" id="KW-0812">Transmembrane</keyword>
<evidence type="ECO:0000256" key="3">
    <source>
        <dbReference type="ARBA" id="ARBA00022692"/>
    </source>
</evidence>
<comment type="subcellular location">
    <subcellularLocation>
        <location evidence="1">Cell membrane</location>
        <topology evidence="1">Multi-pass membrane protein</topology>
    </subcellularLocation>
</comment>
<dbReference type="Proteomes" id="UP000231019">
    <property type="component" value="Unassembled WGS sequence"/>
</dbReference>
<keyword evidence="2" id="KW-1003">Cell membrane</keyword>
<proteinExistence type="predicted"/>
<organism evidence="7 8">
    <name type="scientific">bacterium (Candidatus Blackallbacteria) CG17_big_fil_post_rev_8_21_14_2_50_48_46</name>
    <dbReference type="NCBI Taxonomy" id="2014261"/>
    <lineage>
        <taxon>Bacteria</taxon>
        <taxon>Candidatus Blackallbacteria</taxon>
    </lineage>
</organism>